<name>G8C3Y8_9MOLU</name>
<dbReference type="Gene3D" id="3.90.1010.10">
    <property type="match status" value="1"/>
</dbReference>
<protein>
    <submittedName>
        <fullName evidence="2">NifU-related protein</fullName>
    </submittedName>
</protein>
<dbReference type="CDD" id="cd06664">
    <property type="entry name" value="IscU_like"/>
    <property type="match status" value="1"/>
</dbReference>
<gene>
    <name evidence="2" type="primary">iscU</name>
    <name evidence="2" type="ORF">MHM_05180</name>
</gene>
<dbReference type="InterPro" id="IPR002871">
    <property type="entry name" value="NIF_FeS_clus_asmbl_NifU_N"/>
</dbReference>
<evidence type="ECO:0000313" key="2">
    <source>
        <dbReference type="EMBL" id="CCE67036.1"/>
    </source>
</evidence>
<evidence type="ECO:0000259" key="1">
    <source>
        <dbReference type="Pfam" id="PF01592"/>
    </source>
</evidence>
<dbReference type="SUPFAM" id="SSF82649">
    <property type="entry name" value="SufE/NifU"/>
    <property type="match status" value="1"/>
</dbReference>
<feature type="domain" description="NIF system FeS cluster assembly NifU N-terminal" evidence="1">
    <location>
        <begin position="30"/>
        <end position="88"/>
    </location>
</feature>
<dbReference type="GO" id="GO:0051536">
    <property type="term" value="F:iron-sulfur cluster binding"/>
    <property type="evidence" value="ECO:0007669"/>
    <property type="project" value="InterPro"/>
</dbReference>
<accession>G8C3Y8</accession>
<dbReference type="GO" id="GO:0016226">
    <property type="term" value="P:iron-sulfur cluster assembly"/>
    <property type="evidence" value="ECO:0007669"/>
    <property type="project" value="InterPro"/>
</dbReference>
<dbReference type="PATRIC" id="fig|1116213.3.peg.560"/>
<dbReference type="EMBL" id="HE613254">
    <property type="protein sequence ID" value="CCE67036.1"/>
    <property type="molecule type" value="Genomic_DNA"/>
</dbReference>
<reference evidence="2" key="1">
    <citation type="submission" date="2011-11" db="EMBL/GenBank/DDBJ databases">
        <title>Complete genome sequence of Candidatus Mycoplasma haemominutum.</title>
        <authorList>
            <person name="Barker E.N."/>
            <person name="Darby A.C."/>
            <person name="Helps C.R."/>
            <person name="Peters I.R."/>
            <person name="Hughes M.A."/>
            <person name="Radford A.D."/>
            <person name="Novacco M."/>
            <person name="Boretti F."/>
            <person name="Hofmann-Lehmann R."/>
            <person name="Tasker S."/>
        </authorList>
    </citation>
    <scope>NUCLEOTIDE SEQUENCE</scope>
    <source>
        <strain evidence="2">Birmingham 1</strain>
    </source>
</reference>
<dbReference type="AlphaFoldDB" id="G8C3Y8"/>
<dbReference type="Pfam" id="PF01592">
    <property type="entry name" value="NifU_N"/>
    <property type="match status" value="1"/>
</dbReference>
<dbReference type="GO" id="GO:0005506">
    <property type="term" value="F:iron ion binding"/>
    <property type="evidence" value="ECO:0007669"/>
    <property type="project" value="InterPro"/>
</dbReference>
<organism evidence="2">
    <name type="scientific">Candidatus Mycoplasma haematominutum 'Birmingham 1'</name>
    <dbReference type="NCBI Taxonomy" id="1116213"/>
    <lineage>
        <taxon>Bacteria</taxon>
        <taxon>Bacillati</taxon>
        <taxon>Mycoplasmatota</taxon>
        <taxon>Mollicutes</taxon>
        <taxon>Mycoplasmataceae</taxon>
        <taxon>Mycoplasma</taxon>
    </lineage>
</organism>
<proteinExistence type="predicted"/>
<reference evidence="2" key="2">
    <citation type="submission" date="2011-11" db="EMBL/GenBank/DDBJ databases">
        <authorList>
            <person name="Barker E."/>
        </authorList>
    </citation>
    <scope>NUCLEOTIDE SEQUENCE</scope>
    <source>
        <strain evidence="2">Birmingham 1</strain>
    </source>
</reference>
<sequence length="139" mass="15983">MYLYHFLVYNLARMTKYFIDDPSFAKMKPFKNPNCEDEMKIIVKSNSMRVEGIKVQCKGCALMKASINAVCLEIEDKPLRQAISIINNYLDMLNGLQYHEILLSENLRIMNLFQDSAHRMECILLGAESMKKVLTHGGS</sequence>
<dbReference type="KEGG" id="mhb:MHM_05180"/>
<dbReference type="HOGENOM" id="CLU_155850_0_0_14"/>